<reference evidence="1 2" key="1">
    <citation type="submission" date="2020-09" db="EMBL/GenBank/DDBJ databases">
        <title>Investigation of environmental microbes.</title>
        <authorList>
            <person name="Ou Y."/>
            <person name="Kang Q."/>
        </authorList>
    </citation>
    <scope>NUCLEOTIDE SEQUENCE [LARGE SCALE GENOMIC DNA]</scope>
    <source>
        <strain evidence="1 2">KJZ-14</strain>
        <plasmid evidence="1 2">p1</plasmid>
    </source>
</reference>
<accession>A0A7S7AZH1</accession>
<dbReference type="EMBL" id="CP062960">
    <property type="protein sequence ID" value="QOW64705.1"/>
    <property type="molecule type" value="Genomic_DNA"/>
</dbReference>
<protein>
    <submittedName>
        <fullName evidence="1">Uncharacterized protein</fullName>
    </submittedName>
</protein>
<geneLocation type="plasmid" evidence="1 2">
    <name>p1</name>
</geneLocation>
<name>A0A7S7AZH1_9MICC</name>
<dbReference type="Proteomes" id="UP000516404">
    <property type="component" value="Plasmid p1"/>
</dbReference>
<gene>
    <name evidence="1" type="ORF">IDM49_11420</name>
</gene>
<dbReference type="GeneID" id="96624846"/>
<proteinExistence type="predicted"/>
<keyword evidence="1" id="KW-0614">Plasmid</keyword>
<organism evidence="1 2">
    <name type="scientific">Rothia terrae</name>
    <dbReference type="NCBI Taxonomy" id="396015"/>
    <lineage>
        <taxon>Bacteria</taxon>
        <taxon>Bacillati</taxon>
        <taxon>Actinomycetota</taxon>
        <taxon>Actinomycetes</taxon>
        <taxon>Micrococcales</taxon>
        <taxon>Micrococcaceae</taxon>
        <taxon>Rothia</taxon>
    </lineage>
</organism>
<dbReference type="RefSeq" id="WP_193836758.1">
    <property type="nucleotide sequence ID" value="NZ_CP062960.1"/>
</dbReference>
<evidence type="ECO:0000313" key="1">
    <source>
        <dbReference type="EMBL" id="QOW64705.1"/>
    </source>
</evidence>
<evidence type="ECO:0000313" key="2">
    <source>
        <dbReference type="Proteomes" id="UP000516404"/>
    </source>
</evidence>
<dbReference type="KEGG" id="rter:IDM49_11420"/>
<keyword evidence="2" id="KW-1185">Reference proteome</keyword>
<dbReference type="AlphaFoldDB" id="A0A7S7AZH1"/>
<sequence>MNKPSEVVNDDHDSAREEFKSGISLAKDWYRDAGKDRDEDSEAWENMSYSLINKLSHHWQYFVYEIATADNLSNTKIKKLGNGTASSISEAYRNTGINPLKEVGDSFDFYTYFNQCRNDVAHGRAISPNPSKHQVVQWMDAFEALADIYRK</sequence>